<dbReference type="EMBL" id="QICH01000002">
    <property type="protein sequence ID" value="PXF63211.1"/>
    <property type="molecule type" value="Genomic_DNA"/>
</dbReference>
<reference evidence="1 2" key="1">
    <citation type="submission" date="2018-05" db="EMBL/GenBank/DDBJ databases">
        <title>Kangiella spongicola genome sequence.</title>
        <authorList>
            <person name="Maclea K.S."/>
            <person name="Goen A.E."/>
            <person name="Kelley C."/>
            <person name="Underriner A."/>
            <person name="Silverwood T."/>
            <person name="Trachtenberg A.M."/>
        </authorList>
    </citation>
    <scope>NUCLEOTIDE SEQUENCE [LARGE SCALE GENOMIC DNA]</scope>
    <source>
        <strain evidence="1 2">ATCC BAA-2076</strain>
    </source>
</reference>
<sequence>MDNWPIPELIGVKGGENKQGAPEIVSINYDMWTLRIALLFKNQSRPTYVNFYSIGGFRVLDEGNLLEFWEKNYGDYYMYIVKEGGWLAMEASRESAPLLTVDGSNLTEYLIAGINDCVSILSYSQPTISS</sequence>
<accession>A0A318D2L9</accession>
<comment type="caution">
    <text evidence="1">The sequence shown here is derived from an EMBL/GenBank/DDBJ whole genome shotgun (WGS) entry which is preliminary data.</text>
</comment>
<dbReference type="Proteomes" id="UP000247689">
    <property type="component" value="Unassembled WGS sequence"/>
</dbReference>
<organism evidence="1 2">
    <name type="scientific">Kangiella spongicola</name>
    <dbReference type="NCBI Taxonomy" id="796379"/>
    <lineage>
        <taxon>Bacteria</taxon>
        <taxon>Pseudomonadati</taxon>
        <taxon>Pseudomonadota</taxon>
        <taxon>Gammaproteobacteria</taxon>
        <taxon>Kangiellales</taxon>
        <taxon>Kangiellaceae</taxon>
        <taxon>Kangiella</taxon>
    </lineage>
</organism>
<evidence type="ECO:0000313" key="1">
    <source>
        <dbReference type="EMBL" id="PXF63211.1"/>
    </source>
</evidence>
<proteinExistence type="predicted"/>
<protein>
    <submittedName>
        <fullName evidence="1">Uncharacterized protein</fullName>
    </submittedName>
</protein>
<evidence type="ECO:0000313" key="2">
    <source>
        <dbReference type="Proteomes" id="UP000247689"/>
    </source>
</evidence>
<dbReference type="OrthoDB" id="4552311at2"/>
<gene>
    <name evidence="1" type="ORF">DL796_07130</name>
</gene>
<name>A0A318D2L9_9GAMM</name>
<dbReference type="AlphaFoldDB" id="A0A318D2L9"/>
<keyword evidence="2" id="KW-1185">Reference proteome</keyword>
<dbReference type="RefSeq" id="WP_110201014.1">
    <property type="nucleotide sequence ID" value="NZ_QICH01000002.1"/>
</dbReference>